<dbReference type="InterPro" id="IPR050430">
    <property type="entry name" value="Peptidase_S1"/>
</dbReference>
<sequence length="273" mass="27639">MAGAWLRGGAAAAAVCGAVLAAVPSTTATAMTATAMTSTADRPVPDTRIVGGENADVRDVPWQVSVRNRGGHICGGSIVRSDAVVTAAHCTVGAPPGSLSVRAGSTARGSGGQVVHVARVLRHPKYNAATIDYDVAVLVLASPLRFGDGVRAVPLVPAGDEPAAGTPATVTGWGATRDGGALPERLRRVDVPKLSDTYCKGAYGPSSITPRMTCYGFQEGRKDACQGDSGGPLVVDGRLAGIASWGTGCAAPGHPGVYTKVSDPAIHDYITRS</sequence>
<dbReference type="RefSeq" id="WP_344580065.1">
    <property type="nucleotide sequence ID" value="NZ_BAAARK010000018.1"/>
</dbReference>
<dbReference type="EMBL" id="BAAARK010000018">
    <property type="protein sequence ID" value="GAA2674085.1"/>
    <property type="molecule type" value="Genomic_DNA"/>
</dbReference>
<keyword evidence="3" id="KW-0378">Hydrolase</keyword>
<gene>
    <name evidence="6" type="ORF">GCM10009864_51270</name>
</gene>
<dbReference type="InterPro" id="IPR009003">
    <property type="entry name" value="Peptidase_S1_PA"/>
</dbReference>
<feature type="chain" id="PRO_5046451567" evidence="4">
    <location>
        <begin position="22"/>
        <end position="273"/>
    </location>
</feature>
<evidence type="ECO:0000256" key="2">
    <source>
        <dbReference type="ARBA" id="ARBA00023157"/>
    </source>
</evidence>
<comment type="caution">
    <text evidence="6">The sequence shown here is derived from an EMBL/GenBank/DDBJ whole genome shotgun (WGS) entry which is preliminary data.</text>
</comment>
<dbReference type="PROSITE" id="PS00135">
    <property type="entry name" value="TRYPSIN_SER"/>
    <property type="match status" value="1"/>
</dbReference>
<dbReference type="CDD" id="cd00190">
    <property type="entry name" value="Tryp_SPc"/>
    <property type="match status" value="1"/>
</dbReference>
<keyword evidence="7" id="KW-1185">Reference proteome</keyword>
<evidence type="ECO:0000259" key="5">
    <source>
        <dbReference type="PROSITE" id="PS50240"/>
    </source>
</evidence>
<keyword evidence="3 6" id="KW-0645">Protease</keyword>
<dbReference type="InterPro" id="IPR043504">
    <property type="entry name" value="Peptidase_S1_PA_chymotrypsin"/>
</dbReference>
<evidence type="ECO:0000256" key="1">
    <source>
        <dbReference type="ARBA" id="ARBA00007664"/>
    </source>
</evidence>
<dbReference type="PANTHER" id="PTHR24276:SF91">
    <property type="entry name" value="AT26814P-RELATED"/>
    <property type="match status" value="1"/>
</dbReference>
<dbReference type="PRINTS" id="PR00722">
    <property type="entry name" value="CHYMOTRYPSIN"/>
</dbReference>
<dbReference type="Pfam" id="PF00089">
    <property type="entry name" value="Trypsin"/>
    <property type="match status" value="1"/>
</dbReference>
<dbReference type="SMART" id="SM00020">
    <property type="entry name" value="Tryp_SPc"/>
    <property type="match status" value="1"/>
</dbReference>
<evidence type="ECO:0000313" key="7">
    <source>
        <dbReference type="Proteomes" id="UP001500994"/>
    </source>
</evidence>
<feature type="domain" description="Peptidase S1" evidence="5">
    <location>
        <begin position="49"/>
        <end position="273"/>
    </location>
</feature>
<dbReference type="InterPro" id="IPR033116">
    <property type="entry name" value="TRYPSIN_SER"/>
</dbReference>
<reference evidence="6 7" key="1">
    <citation type="journal article" date="2019" name="Int. J. Syst. Evol. Microbiol.">
        <title>The Global Catalogue of Microorganisms (GCM) 10K type strain sequencing project: providing services to taxonomists for standard genome sequencing and annotation.</title>
        <authorList>
            <consortium name="The Broad Institute Genomics Platform"/>
            <consortium name="The Broad Institute Genome Sequencing Center for Infectious Disease"/>
            <person name="Wu L."/>
            <person name="Ma J."/>
        </authorList>
    </citation>
    <scope>NUCLEOTIDE SEQUENCE [LARGE SCALE GENOMIC DNA]</scope>
    <source>
        <strain evidence="6 7">JCM 16374</strain>
    </source>
</reference>
<dbReference type="Gene3D" id="2.40.10.10">
    <property type="entry name" value="Trypsin-like serine proteases"/>
    <property type="match status" value="2"/>
</dbReference>
<name>A0ABN3SD00_9ACTN</name>
<keyword evidence="3" id="KW-0720">Serine protease</keyword>
<dbReference type="PROSITE" id="PS00134">
    <property type="entry name" value="TRYPSIN_HIS"/>
    <property type="match status" value="1"/>
</dbReference>
<dbReference type="PROSITE" id="PS50240">
    <property type="entry name" value="TRYPSIN_DOM"/>
    <property type="match status" value="1"/>
</dbReference>
<dbReference type="SUPFAM" id="SSF50494">
    <property type="entry name" value="Trypsin-like serine proteases"/>
    <property type="match status" value="1"/>
</dbReference>
<dbReference type="GO" id="GO:0006508">
    <property type="term" value="P:proteolysis"/>
    <property type="evidence" value="ECO:0007669"/>
    <property type="project" value="UniProtKB-KW"/>
</dbReference>
<accession>A0ABN3SD00</accession>
<dbReference type="InterPro" id="IPR018114">
    <property type="entry name" value="TRYPSIN_HIS"/>
</dbReference>
<evidence type="ECO:0000313" key="6">
    <source>
        <dbReference type="EMBL" id="GAA2674085.1"/>
    </source>
</evidence>
<proteinExistence type="inferred from homology"/>
<keyword evidence="2" id="KW-1015">Disulfide bond</keyword>
<protein>
    <submittedName>
        <fullName evidence="6">Serine protease</fullName>
    </submittedName>
</protein>
<organism evidence="6 7">
    <name type="scientific">Streptomyces lunalinharesii</name>
    <dbReference type="NCBI Taxonomy" id="333384"/>
    <lineage>
        <taxon>Bacteria</taxon>
        <taxon>Bacillati</taxon>
        <taxon>Actinomycetota</taxon>
        <taxon>Actinomycetes</taxon>
        <taxon>Kitasatosporales</taxon>
        <taxon>Streptomycetaceae</taxon>
        <taxon>Streptomyces</taxon>
    </lineage>
</organism>
<dbReference type="PANTHER" id="PTHR24276">
    <property type="entry name" value="POLYSERASE-RELATED"/>
    <property type="match status" value="1"/>
</dbReference>
<dbReference type="GO" id="GO:0008233">
    <property type="term" value="F:peptidase activity"/>
    <property type="evidence" value="ECO:0007669"/>
    <property type="project" value="UniProtKB-KW"/>
</dbReference>
<keyword evidence="4" id="KW-0732">Signal</keyword>
<dbReference type="InterPro" id="IPR001314">
    <property type="entry name" value="Peptidase_S1A"/>
</dbReference>
<dbReference type="InterPro" id="IPR001254">
    <property type="entry name" value="Trypsin_dom"/>
</dbReference>
<evidence type="ECO:0000256" key="4">
    <source>
        <dbReference type="SAM" id="SignalP"/>
    </source>
</evidence>
<feature type="signal peptide" evidence="4">
    <location>
        <begin position="1"/>
        <end position="21"/>
    </location>
</feature>
<comment type="similarity">
    <text evidence="1">Belongs to the peptidase S1 family.</text>
</comment>
<dbReference type="Proteomes" id="UP001500994">
    <property type="component" value="Unassembled WGS sequence"/>
</dbReference>
<evidence type="ECO:0000256" key="3">
    <source>
        <dbReference type="RuleBase" id="RU363034"/>
    </source>
</evidence>